<sequence>MTINAIFEKTMFMKRKLILYFSIGLLSCGLIVTLFAYDKNSLASKISLIGLLLGTGGSILSLFMPTYYERIFKKDEWKTDDKGLYIMIPKRKHGFDKPTITISIQTDGVYQAIYAPRQVNDKGDVIVRVNNPVDCKIKIS</sequence>
<protein>
    <recommendedName>
        <fullName evidence="6">PrgI family protein</fullName>
    </recommendedName>
</protein>
<evidence type="ECO:0000313" key="4">
    <source>
        <dbReference type="Proteomes" id="UP000236262"/>
    </source>
</evidence>
<evidence type="ECO:0000313" key="3">
    <source>
        <dbReference type="EMBL" id="PNW13039.1"/>
    </source>
</evidence>
<dbReference type="KEGG" id="clac:EG342_18060"/>
<gene>
    <name evidence="3" type="ORF">C1637_14505</name>
    <name evidence="2" type="ORF">EG342_18060</name>
</gene>
<feature type="transmembrane region" description="Helical" evidence="1">
    <location>
        <begin position="49"/>
        <end position="68"/>
    </location>
</feature>
<feature type="transmembrane region" description="Helical" evidence="1">
    <location>
        <begin position="17"/>
        <end position="37"/>
    </location>
</feature>
<reference evidence="2 5" key="2">
    <citation type="submission" date="2018-11" db="EMBL/GenBank/DDBJ databases">
        <title>Proposal to divide the Flavobacteriaceae and reorganize its genera based on Amino Acid Identity values calculated from whole genome sequences.</title>
        <authorList>
            <person name="Nicholson A.C."/>
            <person name="Gulvik C.A."/>
            <person name="Whitney A.M."/>
            <person name="Humrighouse B.W."/>
            <person name="Bell M."/>
            <person name="Holmes B."/>
            <person name="Steigerwalt A.G."/>
            <person name="Villarma A."/>
            <person name="Sheth M."/>
            <person name="Batra D."/>
            <person name="Pryor J."/>
            <person name="Bernardet J.-F."/>
            <person name="Hugo C."/>
            <person name="Kampfer P."/>
            <person name="Newman J."/>
            <person name="McQuiston J.R."/>
        </authorList>
    </citation>
    <scope>NUCLEOTIDE SEQUENCE [LARGE SCALE GENOMIC DNA]</scope>
    <source>
        <strain evidence="2 5">KC_1864</strain>
    </source>
</reference>
<keyword evidence="1" id="KW-0812">Transmembrane</keyword>
<evidence type="ECO:0000256" key="1">
    <source>
        <dbReference type="SAM" id="Phobius"/>
    </source>
</evidence>
<dbReference type="Proteomes" id="UP000236262">
    <property type="component" value="Unassembled WGS sequence"/>
</dbReference>
<evidence type="ECO:0008006" key="6">
    <source>
        <dbReference type="Google" id="ProtNLM"/>
    </source>
</evidence>
<reference evidence="3 4" key="1">
    <citation type="submission" date="2018-01" db="EMBL/GenBank/DDBJ databases">
        <title>Draft genome sequences of Chryseobacterium lactis NCTC11390, Chryseobacterium oncorhynchi 701B-08, and Chryseobacterium viscerum 687B-08.</title>
        <authorList>
            <person name="Jeong J.-J."/>
            <person name="Lee Y.J."/>
            <person name="Park B."/>
            <person name="Choi I.-G."/>
            <person name="Kim K.D."/>
        </authorList>
    </citation>
    <scope>NUCLEOTIDE SEQUENCE [LARGE SCALE GENOMIC DNA]</scope>
    <source>
        <strain evidence="3 4">NCTC11390</strain>
    </source>
</reference>
<dbReference type="EMBL" id="CP033924">
    <property type="protein sequence ID" value="AZA83667.1"/>
    <property type="molecule type" value="Genomic_DNA"/>
</dbReference>
<dbReference type="Proteomes" id="UP000279972">
    <property type="component" value="Chromosome"/>
</dbReference>
<keyword evidence="5" id="KW-1185">Reference proteome</keyword>
<dbReference type="EMBL" id="PPEH01000005">
    <property type="protein sequence ID" value="PNW13039.1"/>
    <property type="molecule type" value="Genomic_DNA"/>
</dbReference>
<keyword evidence="1" id="KW-0472">Membrane</keyword>
<proteinExistence type="predicted"/>
<organism evidence="3 4">
    <name type="scientific">Chryseobacterium lactis</name>
    <dbReference type="NCBI Taxonomy" id="1241981"/>
    <lineage>
        <taxon>Bacteria</taxon>
        <taxon>Pseudomonadati</taxon>
        <taxon>Bacteroidota</taxon>
        <taxon>Flavobacteriia</taxon>
        <taxon>Flavobacteriales</taxon>
        <taxon>Weeksellaceae</taxon>
        <taxon>Chryseobacterium group</taxon>
        <taxon>Chryseobacterium</taxon>
    </lineage>
</organism>
<name>A0A3G6RG75_CHRLC</name>
<keyword evidence="1" id="KW-1133">Transmembrane helix</keyword>
<accession>A0A3G6RG75</accession>
<dbReference type="AlphaFoldDB" id="A0A3G6RG75"/>
<evidence type="ECO:0000313" key="5">
    <source>
        <dbReference type="Proteomes" id="UP000279972"/>
    </source>
</evidence>
<evidence type="ECO:0000313" key="2">
    <source>
        <dbReference type="EMBL" id="AZA83667.1"/>
    </source>
</evidence>